<gene>
    <name evidence="1" type="ORF">CEXT_686991</name>
</gene>
<name>A0AAV4X4P8_CAEEX</name>
<evidence type="ECO:0000313" key="2">
    <source>
        <dbReference type="Proteomes" id="UP001054945"/>
    </source>
</evidence>
<protein>
    <submittedName>
        <fullName evidence="1">Uncharacterized protein</fullName>
    </submittedName>
</protein>
<keyword evidence="2" id="KW-1185">Reference proteome</keyword>
<dbReference type="AlphaFoldDB" id="A0AAV4X4P8"/>
<sequence>MHSFLNEFREQTWMDRCPKMDWSRLSPDEHLEDSLPRVQEALRLKERVIIKYLCVAFRQSSMGLFKPFRPGQ</sequence>
<evidence type="ECO:0000313" key="1">
    <source>
        <dbReference type="EMBL" id="GIY88754.1"/>
    </source>
</evidence>
<dbReference type="Proteomes" id="UP001054945">
    <property type="component" value="Unassembled WGS sequence"/>
</dbReference>
<proteinExistence type="predicted"/>
<organism evidence="1 2">
    <name type="scientific">Caerostris extrusa</name>
    <name type="common">Bark spider</name>
    <name type="synonym">Caerostris bankana</name>
    <dbReference type="NCBI Taxonomy" id="172846"/>
    <lineage>
        <taxon>Eukaryota</taxon>
        <taxon>Metazoa</taxon>
        <taxon>Ecdysozoa</taxon>
        <taxon>Arthropoda</taxon>
        <taxon>Chelicerata</taxon>
        <taxon>Arachnida</taxon>
        <taxon>Araneae</taxon>
        <taxon>Araneomorphae</taxon>
        <taxon>Entelegynae</taxon>
        <taxon>Araneoidea</taxon>
        <taxon>Araneidae</taxon>
        <taxon>Caerostris</taxon>
    </lineage>
</organism>
<dbReference type="EMBL" id="BPLR01017099">
    <property type="protein sequence ID" value="GIY88754.1"/>
    <property type="molecule type" value="Genomic_DNA"/>
</dbReference>
<accession>A0AAV4X4P8</accession>
<comment type="caution">
    <text evidence="1">The sequence shown here is derived from an EMBL/GenBank/DDBJ whole genome shotgun (WGS) entry which is preliminary data.</text>
</comment>
<reference evidence="1 2" key="1">
    <citation type="submission" date="2021-06" db="EMBL/GenBank/DDBJ databases">
        <title>Caerostris extrusa draft genome.</title>
        <authorList>
            <person name="Kono N."/>
            <person name="Arakawa K."/>
        </authorList>
    </citation>
    <scope>NUCLEOTIDE SEQUENCE [LARGE SCALE GENOMIC DNA]</scope>
</reference>